<protein>
    <submittedName>
        <fullName evidence="6">LPS export ABC transporter periplasmic protein LptC</fullName>
    </submittedName>
</protein>
<evidence type="ECO:0000256" key="5">
    <source>
        <dbReference type="ARBA" id="ARBA00023136"/>
    </source>
</evidence>
<dbReference type="PANTHER" id="PTHR37481:SF1">
    <property type="entry name" value="LIPOPOLYSACCHARIDE EXPORT SYSTEM PROTEIN LPTC"/>
    <property type="match status" value="1"/>
</dbReference>
<dbReference type="Gene3D" id="2.60.450.10">
    <property type="entry name" value="Lipopolysaccharide (LPS) transport protein A like domain"/>
    <property type="match status" value="3"/>
</dbReference>
<keyword evidence="2" id="KW-0997">Cell inner membrane</keyword>
<dbReference type="GO" id="GO:0017089">
    <property type="term" value="F:glycolipid transfer activity"/>
    <property type="evidence" value="ECO:0007669"/>
    <property type="project" value="TreeGrafter"/>
</dbReference>
<dbReference type="PROSITE" id="PS51257">
    <property type="entry name" value="PROKAR_LIPOPROTEIN"/>
    <property type="match status" value="1"/>
</dbReference>
<keyword evidence="3" id="KW-0812">Transmembrane</keyword>
<dbReference type="GO" id="GO:0030288">
    <property type="term" value="C:outer membrane-bounded periplasmic space"/>
    <property type="evidence" value="ECO:0007669"/>
    <property type="project" value="TreeGrafter"/>
</dbReference>
<evidence type="ECO:0000256" key="1">
    <source>
        <dbReference type="ARBA" id="ARBA00022475"/>
    </source>
</evidence>
<keyword evidence="4" id="KW-1133">Transmembrane helix</keyword>
<evidence type="ECO:0000256" key="2">
    <source>
        <dbReference type="ARBA" id="ARBA00022519"/>
    </source>
</evidence>
<dbReference type="GO" id="GO:0005886">
    <property type="term" value="C:plasma membrane"/>
    <property type="evidence" value="ECO:0007669"/>
    <property type="project" value="InterPro"/>
</dbReference>
<dbReference type="EMBL" id="CP053586">
    <property type="protein sequence ID" value="WNZ22344.1"/>
    <property type="molecule type" value="Genomic_DNA"/>
</dbReference>
<dbReference type="InterPro" id="IPR052363">
    <property type="entry name" value="LPS_export_LptC"/>
</dbReference>
<dbReference type="GO" id="GO:0015221">
    <property type="term" value="F:lipopolysaccharide transmembrane transporter activity"/>
    <property type="evidence" value="ECO:0007669"/>
    <property type="project" value="InterPro"/>
</dbReference>
<evidence type="ECO:0000313" key="6">
    <source>
        <dbReference type="EMBL" id="WNZ22344.1"/>
    </source>
</evidence>
<proteinExistence type="predicted"/>
<dbReference type="NCBIfam" id="TIGR04409">
    <property type="entry name" value="LptC_YrbK"/>
    <property type="match status" value="2"/>
</dbReference>
<dbReference type="Pfam" id="PF06835">
    <property type="entry name" value="LptC"/>
    <property type="match status" value="3"/>
</dbReference>
<sequence>MEMQYRIDWLRALVPFLLVVAVAAGGCRQGNRGAEKLAEDSSAAQELDTNLAFNNITLEEADEQGRVLWKVRAAQAIYTPDQQTAKVKSPTGQLYQDGKPIYRIQAREGEILKSGERILLRGEVVATDTESGAVLRADRLEWQPKQDVLMLKGNLRGSHPKIKLSAEQGKLLNKQRRAELTGKVNAVTEDPKLRLQTEHVIWDLKNEKVMADRPVQVQRLQGDKATDQATANQAEVDLVKKTAHLKQNAQLTILEPPLQISGNSLIWNVDQQTLVADQPITTVHRQQQITIRSNRGRMELKPQIAYFNGNVNATAQNQSKLTANDLTWKVDSQEVTATGDVVYVQPDPPATLRGAKAVGKLQNRTVVVSGGRVVTEIVPQQDLVPGG</sequence>
<name>A0AA96WC12_9CYAN</name>
<dbReference type="RefSeq" id="WP_316433780.1">
    <property type="nucleotide sequence ID" value="NZ_CP053586.1"/>
</dbReference>
<keyword evidence="5" id="KW-0472">Membrane</keyword>
<keyword evidence="1" id="KW-1003">Cell membrane</keyword>
<accession>A0AA96WC12</accession>
<dbReference type="InterPro" id="IPR010664">
    <property type="entry name" value="LipoPS_assembly_LptC-rel"/>
</dbReference>
<dbReference type="InterPro" id="IPR026265">
    <property type="entry name" value="LptC"/>
</dbReference>
<dbReference type="PANTHER" id="PTHR37481">
    <property type="entry name" value="LIPOPOLYSACCHARIDE EXPORT SYSTEM PROTEIN LPTC"/>
    <property type="match status" value="1"/>
</dbReference>
<reference evidence="6" key="1">
    <citation type="submission" date="2020-05" db="EMBL/GenBank/DDBJ databases">
        <authorList>
            <person name="Zhu T."/>
            <person name="Keshari N."/>
            <person name="Lu X."/>
        </authorList>
    </citation>
    <scope>NUCLEOTIDE SEQUENCE</scope>
    <source>
        <strain evidence="6">NK1-12</strain>
    </source>
</reference>
<dbReference type="AlphaFoldDB" id="A0AA96WC12"/>
<gene>
    <name evidence="6" type="primary">lptC</name>
    <name evidence="6" type="ORF">HJG54_05330</name>
</gene>
<evidence type="ECO:0000256" key="4">
    <source>
        <dbReference type="ARBA" id="ARBA00022989"/>
    </source>
</evidence>
<organism evidence="6">
    <name type="scientific">Leptolyngbya sp. NK1-12</name>
    <dbReference type="NCBI Taxonomy" id="2547451"/>
    <lineage>
        <taxon>Bacteria</taxon>
        <taxon>Bacillati</taxon>
        <taxon>Cyanobacteriota</taxon>
        <taxon>Cyanophyceae</taxon>
        <taxon>Leptolyngbyales</taxon>
        <taxon>Leptolyngbyaceae</taxon>
        <taxon>Leptolyngbya group</taxon>
        <taxon>Leptolyngbya</taxon>
    </lineage>
</organism>
<evidence type="ECO:0000256" key="3">
    <source>
        <dbReference type="ARBA" id="ARBA00022692"/>
    </source>
</evidence>